<comment type="similarity">
    <text evidence="1">Belongs to the AB hydrolase superfamily.</text>
</comment>
<evidence type="ECO:0000313" key="3">
    <source>
        <dbReference type="EMBL" id="BDX03351.1"/>
    </source>
</evidence>
<dbReference type="Pfam" id="PF00561">
    <property type="entry name" value="Abhydrolase_1"/>
    <property type="match status" value="1"/>
</dbReference>
<dbReference type="SUPFAM" id="SSF53474">
    <property type="entry name" value="alpha/beta-Hydrolases"/>
    <property type="match status" value="1"/>
</dbReference>
<gene>
    <name evidence="3" type="primary">rsbQ_2</name>
    <name evidence="3" type="ORF">MACH16_20990</name>
</gene>
<accession>A0ABM8FE31</accession>
<proteinExistence type="inferred from homology"/>
<evidence type="ECO:0000313" key="4">
    <source>
        <dbReference type="Proteomes" id="UP001307608"/>
    </source>
</evidence>
<evidence type="ECO:0000256" key="1">
    <source>
        <dbReference type="ARBA" id="ARBA00008645"/>
    </source>
</evidence>
<sequence length="287" mass="32117">MTSTLHNEHTASVNTAKRNNLHITGSGEKIIILAHGFGCNQTMWRFLLPELEKNYRVILFDYVGCGSSDFTAYEADRYQRLEGYALDVIEICDDLDIQNVIFVGHSISSTIGWIIADQRPELFSHLISICPSPCFLNCDPQYQGGFDRQDLEGLVELMDKDYIGWGNYLAPLVMGSDLAPIGPSMNDSDALVHHLLTSFCSTDVTYSKPFAVATFFSDYRTLLPKITHPCLLLQSSNDALVKVSVGEYTQQHLSNATLEIIEAKGHCLHMTHPIHVLNHIQSFLAQH</sequence>
<evidence type="ECO:0000259" key="2">
    <source>
        <dbReference type="Pfam" id="PF00561"/>
    </source>
</evidence>
<dbReference type="RefSeq" id="WP_338267777.1">
    <property type="nucleotide sequence ID" value="NZ_AP027271.1"/>
</dbReference>
<feature type="domain" description="AB hydrolase-1" evidence="2">
    <location>
        <begin position="30"/>
        <end position="273"/>
    </location>
</feature>
<organism evidence="3 4">
    <name type="scientific">Marinomonas pontica</name>
    <dbReference type="NCBI Taxonomy" id="264739"/>
    <lineage>
        <taxon>Bacteria</taxon>
        <taxon>Pseudomonadati</taxon>
        <taxon>Pseudomonadota</taxon>
        <taxon>Gammaproteobacteria</taxon>
        <taxon>Oceanospirillales</taxon>
        <taxon>Oceanospirillaceae</taxon>
        <taxon>Marinomonas</taxon>
    </lineage>
</organism>
<dbReference type="InterPro" id="IPR029058">
    <property type="entry name" value="AB_hydrolase_fold"/>
</dbReference>
<reference evidence="3 4" key="1">
    <citation type="submission" date="2023-01" db="EMBL/GenBank/DDBJ databases">
        <title>Complete genome sequence of Marinomonas pontica strain 200518_36.</title>
        <authorList>
            <person name="Ueki S."/>
            <person name="Gajardo G."/>
            <person name="Maruyama F."/>
        </authorList>
    </citation>
    <scope>NUCLEOTIDE SEQUENCE [LARGE SCALE GENOMIC DNA]</scope>
    <source>
        <strain evidence="3 4">200518_36</strain>
    </source>
</reference>
<name>A0ABM8FE31_9GAMM</name>
<dbReference type="Proteomes" id="UP001307608">
    <property type="component" value="Chromosome"/>
</dbReference>
<dbReference type="EMBL" id="AP027271">
    <property type="protein sequence ID" value="BDX03351.1"/>
    <property type="molecule type" value="Genomic_DNA"/>
</dbReference>
<dbReference type="Gene3D" id="3.40.50.1820">
    <property type="entry name" value="alpha/beta hydrolase"/>
    <property type="match status" value="1"/>
</dbReference>
<dbReference type="InterPro" id="IPR000073">
    <property type="entry name" value="AB_hydrolase_1"/>
</dbReference>
<keyword evidence="4" id="KW-1185">Reference proteome</keyword>
<dbReference type="PANTHER" id="PTHR43039">
    <property type="entry name" value="ESTERASE-RELATED"/>
    <property type="match status" value="1"/>
</dbReference>
<protein>
    <submittedName>
        <fullName evidence="3">Sigma factor SigB regulation protein RsbQ</fullName>
    </submittedName>
</protein>